<dbReference type="Proteomes" id="UP001054945">
    <property type="component" value="Unassembled WGS sequence"/>
</dbReference>
<proteinExistence type="predicted"/>
<comment type="caution">
    <text evidence="1">The sequence shown here is derived from an EMBL/GenBank/DDBJ whole genome shotgun (WGS) entry which is preliminary data.</text>
</comment>
<protein>
    <submittedName>
        <fullName evidence="1">Uncharacterized protein</fullName>
    </submittedName>
</protein>
<evidence type="ECO:0000313" key="2">
    <source>
        <dbReference type="Proteomes" id="UP001054945"/>
    </source>
</evidence>
<dbReference type="AlphaFoldDB" id="A0AAV4VZG8"/>
<gene>
    <name evidence="1" type="ORF">CEXT_221271</name>
</gene>
<evidence type="ECO:0000313" key="1">
    <source>
        <dbReference type="EMBL" id="GIY75701.1"/>
    </source>
</evidence>
<keyword evidence="2" id="KW-1185">Reference proteome</keyword>
<organism evidence="1 2">
    <name type="scientific">Caerostris extrusa</name>
    <name type="common">Bark spider</name>
    <name type="synonym">Caerostris bankana</name>
    <dbReference type="NCBI Taxonomy" id="172846"/>
    <lineage>
        <taxon>Eukaryota</taxon>
        <taxon>Metazoa</taxon>
        <taxon>Ecdysozoa</taxon>
        <taxon>Arthropoda</taxon>
        <taxon>Chelicerata</taxon>
        <taxon>Arachnida</taxon>
        <taxon>Araneae</taxon>
        <taxon>Araneomorphae</taxon>
        <taxon>Entelegynae</taxon>
        <taxon>Araneoidea</taxon>
        <taxon>Araneidae</taxon>
        <taxon>Caerostris</taxon>
    </lineage>
</organism>
<accession>A0AAV4VZG8</accession>
<sequence length="186" mass="21140">MRRISNLRLIQYETYVNLMYSQSDKMYSNPDEISDEMSPPNSSFDEVPSAHEMAFRARPAASNRLLHLPHLLPQLHRILPAEYSTHRIPTLSHSFPNKVAVYLPMLITSDRFSDNFVHLPDIRKSPDASSPIVTHAHRPLLMMELGLLHTFVLGDGGEDLLAQRNLACNDLTAGWIQSLHIHYGAF</sequence>
<reference evidence="1 2" key="1">
    <citation type="submission" date="2021-06" db="EMBL/GenBank/DDBJ databases">
        <title>Caerostris extrusa draft genome.</title>
        <authorList>
            <person name="Kono N."/>
            <person name="Arakawa K."/>
        </authorList>
    </citation>
    <scope>NUCLEOTIDE SEQUENCE [LARGE SCALE GENOMIC DNA]</scope>
</reference>
<dbReference type="EMBL" id="BPLR01015376">
    <property type="protein sequence ID" value="GIY75701.1"/>
    <property type="molecule type" value="Genomic_DNA"/>
</dbReference>
<name>A0AAV4VZG8_CAEEX</name>